<keyword evidence="2" id="KW-1133">Transmembrane helix</keyword>
<organism evidence="3 4">
    <name type="scientific">Leptolinea tardivitalis</name>
    <dbReference type="NCBI Taxonomy" id="229920"/>
    <lineage>
        <taxon>Bacteria</taxon>
        <taxon>Bacillati</taxon>
        <taxon>Chloroflexota</taxon>
        <taxon>Anaerolineae</taxon>
        <taxon>Anaerolineales</taxon>
        <taxon>Anaerolineaceae</taxon>
        <taxon>Leptolinea</taxon>
    </lineage>
</organism>
<evidence type="ECO:0000313" key="3">
    <source>
        <dbReference type="EMBL" id="KPL71076.1"/>
    </source>
</evidence>
<feature type="transmembrane region" description="Helical" evidence="2">
    <location>
        <begin position="55"/>
        <end position="79"/>
    </location>
</feature>
<comment type="caution">
    <text evidence="3">The sequence shown here is derived from an EMBL/GenBank/DDBJ whole genome shotgun (WGS) entry which is preliminary data.</text>
</comment>
<gene>
    <name evidence="3" type="ORF">ADM99_12415</name>
</gene>
<feature type="region of interest" description="Disordered" evidence="1">
    <location>
        <begin position="99"/>
        <end position="119"/>
    </location>
</feature>
<sequence>MRADKDIISNLPGPASSANRLPLLVDIFMNLSQIFVLVVAIITAVLSVLANVEPLIVILRTAVAILAVGIPIYVLNFLLGRYFVKATLEEMIEKLPEKDIDKPAGTTSEEPVGELEKEA</sequence>
<evidence type="ECO:0000256" key="1">
    <source>
        <dbReference type="SAM" id="MobiDB-lite"/>
    </source>
</evidence>
<dbReference type="RefSeq" id="WP_062422815.1">
    <property type="nucleotide sequence ID" value="NZ_BBYA01000011.1"/>
</dbReference>
<dbReference type="EMBL" id="LGCK01000012">
    <property type="protein sequence ID" value="KPL71076.1"/>
    <property type="molecule type" value="Genomic_DNA"/>
</dbReference>
<dbReference type="STRING" id="229920.ADM99_12415"/>
<keyword evidence="2" id="KW-0812">Transmembrane</keyword>
<dbReference type="AlphaFoldDB" id="A0A0P6WMI2"/>
<protein>
    <submittedName>
        <fullName evidence="3">Uncharacterized protein</fullName>
    </submittedName>
</protein>
<accession>A0A0P6WMI2</accession>
<name>A0A0P6WMI2_9CHLR</name>
<reference evidence="3 4" key="1">
    <citation type="submission" date="2015-07" db="EMBL/GenBank/DDBJ databases">
        <title>Genome sequence of Leptolinea tardivitalis DSM 16556.</title>
        <authorList>
            <person name="Hemp J."/>
            <person name="Ward L.M."/>
            <person name="Pace L.A."/>
            <person name="Fischer W.W."/>
        </authorList>
    </citation>
    <scope>NUCLEOTIDE SEQUENCE [LARGE SCALE GENOMIC DNA]</scope>
    <source>
        <strain evidence="3 4">YMTK-2</strain>
    </source>
</reference>
<keyword evidence="2" id="KW-0472">Membrane</keyword>
<feature type="transmembrane region" description="Helical" evidence="2">
    <location>
        <begin position="21"/>
        <end position="49"/>
    </location>
</feature>
<dbReference type="Proteomes" id="UP000050430">
    <property type="component" value="Unassembled WGS sequence"/>
</dbReference>
<evidence type="ECO:0000313" key="4">
    <source>
        <dbReference type="Proteomes" id="UP000050430"/>
    </source>
</evidence>
<proteinExistence type="predicted"/>
<evidence type="ECO:0000256" key="2">
    <source>
        <dbReference type="SAM" id="Phobius"/>
    </source>
</evidence>
<keyword evidence="4" id="KW-1185">Reference proteome</keyword>